<evidence type="ECO:0000313" key="1">
    <source>
        <dbReference type="EMBL" id="ABW29396.1"/>
    </source>
</evidence>
<reference evidence="1 2" key="1">
    <citation type="journal article" date="2008" name="Proc. Natl. Acad. Sci. U.S.A.">
        <title>Niche adaptation and genome expansion in the chlorophyll d-producing cyanobacterium Acaryochloris marina.</title>
        <authorList>
            <person name="Swingley W.D."/>
            <person name="Chen M."/>
            <person name="Cheung P.C."/>
            <person name="Conrad A.L."/>
            <person name="Dejesa L.C."/>
            <person name="Hao J."/>
            <person name="Honchak B.M."/>
            <person name="Karbach L.E."/>
            <person name="Kurdoglu A."/>
            <person name="Lahiri S."/>
            <person name="Mastrian S.D."/>
            <person name="Miyashita H."/>
            <person name="Page L."/>
            <person name="Ramakrishna P."/>
            <person name="Satoh S."/>
            <person name="Sattley W.M."/>
            <person name="Shimada Y."/>
            <person name="Taylor H.L."/>
            <person name="Tomo T."/>
            <person name="Tsuchiya T."/>
            <person name="Wang Z.T."/>
            <person name="Raymond J."/>
            <person name="Mimuro M."/>
            <person name="Blankenship R.E."/>
            <person name="Touchman J.W."/>
        </authorList>
    </citation>
    <scope>NUCLEOTIDE SEQUENCE [LARGE SCALE GENOMIC DNA]</scope>
    <source>
        <strain evidence="2">MBIC 11017</strain>
    </source>
</reference>
<dbReference type="KEGG" id="amr:AM1_4419"/>
<accession>B0CEZ9</accession>
<proteinExistence type="predicted"/>
<protein>
    <submittedName>
        <fullName evidence="1">Uncharacterized protein</fullName>
    </submittedName>
</protein>
<dbReference type="EMBL" id="CP000828">
    <property type="protein sequence ID" value="ABW29396.1"/>
    <property type="molecule type" value="Genomic_DNA"/>
</dbReference>
<dbReference type="AlphaFoldDB" id="B0CEZ9"/>
<dbReference type="HOGENOM" id="CLU_3113316_0_0_3"/>
<dbReference type="Proteomes" id="UP000000268">
    <property type="component" value="Chromosome"/>
</dbReference>
<sequence>MSIYFIPVTIFTYSQKVAFQIDLSLWPMAKSINSMLNLSLWARNLTYFGQ</sequence>
<name>B0CEZ9_ACAM1</name>
<keyword evidence="2" id="KW-1185">Reference proteome</keyword>
<gene>
    <name evidence="1" type="ordered locus">AM1_4419</name>
</gene>
<organism evidence="1 2">
    <name type="scientific">Acaryochloris marina (strain MBIC 11017)</name>
    <dbReference type="NCBI Taxonomy" id="329726"/>
    <lineage>
        <taxon>Bacteria</taxon>
        <taxon>Bacillati</taxon>
        <taxon>Cyanobacteriota</taxon>
        <taxon>Cyanophyceae</taxon>
        <taxon>Acaryochloridales</taxon>
        <taxon>Acaryochloridaceae</taxon>
        <taxon>Acaryochloris</taxon>
    </lineage>
</organism>
<evidence type="ECO:0000313" key="2">
    <source>
        <dbReference type="Proteomes" id="UP000000268"/>
    </source>
</evidence>